<dbReference type="Gene3D" id="3.40.50.1820">
    <property type="entry name" value="alpha/beta hydrolase"/>
    <property type="match status" value="1"/>
</dbReference>
<evidence type="ECO:0000313" key="2">
    <source>
        <dbReference type="EMBL" id="QIK78350.1"/>
    </source>
</evidence>
<dbReference type="InterPro" id="IPR029058">
    <property type="entry name" value="AB_hydrolase_fold"/>
</dbReference>
<evidence type="ECO:0000259" key="1">
    <source>
        <dbReference type="Pfam" id="PF01738"/>
    </source>
</evidence>
<dbReference type="Proteomes" id="UP000503222">
    <property type="component" value="Chromosome"/>
</dbReference>
<sequence>MCDSDNNQGFVEDWAVTRRTMLAAGLMAGLSSAAKAAISSVVEKDVSIKTPDGTADAVLFHPAGNKKWPAVLVWPDIAGLRPVFRDMGRRLAAEGYVVLVPNPFYRSKKAPVVDGSFNFGDAKAREQLFGYRAAMEKGVEGDAKAYVAFLDAQPQTNKRRKVGVQGYCMGGPLSFRTAAAAPSRIGAVGSFHGGGLVTDKPDSPHLLIPKTSASYLIAVAKDDDAKEPQAKEVLKRSLASAKRSGTVEVYPANHGWCVPGSQSYDPASAEKAWKELLALYRRALV</sequence>
<dbReference type="KEGG" id="spii:G7077_04960"/>
<protein>
    <submittedName>
        <fullName evidence="2">Dienelactone hydrolase family protein</fullName>
    </submittedName>
</protein>
<name>A0A6G7YNM7_9SPHN</name>
<dbReference type="SUPFAM" id="SSF53474">
    <property type="entry name" value="alpha/beta-Hydrolases"/>
    <property type="match status" value="1"/>
</dbReference>
<keyword evidence="3" id="KW-1185">Reference proteome</keyword>
<dbReference type="InterPro" id="IPR051049">
    <property type="entry name" value="Dienelactone_hydrolase-like"/>
</dbReference>
<keyword evidence="2" id="KW-0378">Hydrolase</keyword>
<feature type="domain" description="Dienelactone hydrolase" evidence="1">
    <location>
        <begin position="56"/>
        <end position="282"/>
    </location>
</feature>
<dbReference type="PANTHER" id="PTHR46623">
    <property type="entry name" value="CARBOXYMETHYLENEBUTENOLIDASE-RELATED"/>
    <property type="match status" value="1"/>
</dbReference>
<dbReference type="GO" id="GO:0016787">
    <property type="term" value="F:hydrolase activity"/>
    <property type="evidence" value="ECO:0007669"/>
    <property type="project" value="UniProtKB-KW"/>
</dbReference>
<proteinExistence type="predicted"/>
<reference evidence="2 3" key="1">
    <citation type="submission" date="2020-03" db="EMBL/GenBank/DDBJ databases">
        <title>Sphingomonas sp. nov., isolated from fish.</title>
        <authorList>
            <person name="Hyun D.-W."/>
            <person name="Bae J.-W."/>
        </authorList>
    </citation>
    <scope>NUCLEOTIDE SEQUENCE [LARGE SCALE GENOMIC DNA]</scope>
    <source>
        <strain evidence="2 3">HDW15B</strain>
    </source>
</reference>
<dbReference type="RefSeq" id="WP_166410744.1">
    <property type="nucleotide sequence ID" value="NZ_CP049869.1"/>
</dbReference>
<dbReference type="InterPro" id="IPR002925">
    <property type="entry name" value="Dienelactn_hydro"/>
</dbReference>
<organism evidence="2 3">
    <name type="scientific">Sphingomonas piscis</name>
    <dbReference type="NCBI Taxonomy" id="2714943"/>
    <lineage>
        <taxon>Bacteria</taxon>
        <taxon>Pseudomonadati</taxon>
        <taxon>Pseudomonadota</taxon>
        <taxon>Alphaproteobacteria</taxon>
        <taxon>Sphingomonadales</taxon>
        <taxon>Sphingomonadaceae</taxon>
        <taxon>Sphingomonas</taxon>
    </lineage>
</organism>
<evidence type="ECO:0000313" key="3">
    <source>
        <dbReference type="Proteomes" id="UP000503222"/>
    </source>
</evidence>
<gene>
    <name evidence="2" type="ORF">G7077_04960</name>
</gene>
<accession>A0A6G7YNM7</accession>
<dbReference type="AlphaFoldDB" id="A0A6G7YNM7"/>
<dbReference type="PANTHER" id="PTHR46623:SF10">
    <property type="entry name" value="CARBOXYMETHYLENEBUTENOLIDASE HOMOLOG"/>
    <property type="match status" value="1"/>
</dbReference>
<dbReference type="EMBL" id="CP049869">
    <property type="protein sequence ID" value="QIK78350.1"/>
    <property type="molecule type" value="Genomic_DNA"/>
</dbReference>
<dbReference type="Pfam" id="PF01738">
    <property type="entry name" value="DLH"/>
    <property type="match status" value="1"/>
</dbReference>